<name>A0A1E3PLT5_9ASCO</name>
<dbReference type="Proteomes" id="UP000095009">
    <property type="component" value="Unassembled WGS sequence"/>
</dbReference>
<dbReference type="InterPro" id="IPR014436">
    <property type="entry name" value="Extradiol_dOase_DODA"/>
</dbReference>
<protein>
    <submittedName>
        <fullName evidence="7">Extradiol aromatic ring-opening dioxygenase</fullName>
    </submittedName>
</protein>
<evidence type="ECO:0000256" key="1">
    <source>
        <dbReference type="ARBA" id="ARBA00001947"/>
    </source>
</evidence>
<dbReference type="PIRSF" id="PIRSF006157">
    <property type="entry name" value="Doxgns_DODA"/>
    <property type="match status" value="1"/>
</dbReference>
<organism evidence="7 8">
    <name type="scientific">Nadsonia fulvescens var. elongata DSM 6958</name>
    <dbReference type="NCBI Taxonomy" id="857566"/>
    <lineage>
        <taxon>Eukaryota</taxon>
        <taxon>Fungi</taxon>
        <taxon>Dikarya</taxon>
        <taxon>Ascomycota</taxon>
        <taxon>Saccharomycotina</taxon>
        <taxon>Dipodascomycetes</taxon>
        <taxon>Dipodascales</taxon>
        <taxon>Dipodascales incertae sedis</taxon>
        <taxon>Nadsonia</taxon>
    </lineage>
</organism>
<dbReference type="Gene3D" id="3.40.830.10">
    <property type="entry name" value="LigB-like"/>
    <property type="match status" value="1"/>
</dbReference>
<comment type="cofactor">
    <cofactor evidence="1">
        <name>Zn(2+)</name>
        <dbReference type="ChEBI" id="CHEBI:29105"/>
    </cofactor>
</comment>
<evidence type="ECO:0000313" key="8">
    <source>
        <dbReference type="Proteomes" id="UP000095009"/>
    </source>
</evidence>
<keyword evidence="4" id="KW-0862">Zinc</keyword>
<evidence type="ECO:0000259" key="6">
    <source>
        <dbReference type="Pfam" id="PF02900"/>
    </source>
</evidence>
<keyword evidence="7" id="KW-0223">Dioxygenase</keyword>
<reference evidence="7 8" key="1">
    <citation type="journal article" date="2016" name="Proc. Natl. Acad. Sci. U.S.A.">
        <title>Comparative genomics of biotechnologically important yeasts.</title>
        <authorList>
            <person name="Riley R."/>
            <person name="Haridas S."/>
            <person name="Wolfe K.H."/>
            <person name="Lopes M.R."/>
            <person name="Hittinger C.T."/>
            <person name="Goeker M."/>
            <person name="Salamov A.A."/>
            <person name="Wisecaver J.H."/>
            <person name="Long T.M."/>
            <person name="Calvey C.H."/>
            <person name="Aerts A.L."/>
            <person name="Barry K.W."/>
            <person name="Choi C."/>
            <person name="Clum A."/>
            <person name="Coughlan A.Y."/>
            <person name="Deshpande S."/>
            <person name="Douglass A.P."/>
            <person name="Hanson S.J."/>
            <person name="Klenk H.-P."/>
            <person name="LaButti K.M."/>
            <person name="Lapidus A."/>
            <person name="Lindquist E.A."/>
            <person name="Lipzen A.M."/>
            <person name="Meier-Kolthoff J.P."/>
            <person name="Ohm R.A."/>
            <person name="Otillar R.P."/>
            <person name="Pangilinan J.L."/>
            <person name="Peng Y."/>
            <person name="Rokas A."/>
            <person name="Rosa C.A."/>
            <person name="Scheuner C."/>
            <person name="Sibirny A.A."/>
            <person name="Slot J.C."/>
            <person name="Stielow J.B."/>
            <person name="Sun H."/>
            <person name="Kurtzman C.P."/>
            <person name="Blackwell M."/>
            <person name="Grigoriev I.V."/>
            <person name="Jeffries T.W."/>
        </authorList>
    </citation>
    <scope>NUCLEOTIDE SEQUENCE [LARGE SCALE GENOMIC DNA]</scope>
    <source>
        <strain evidence="7 8">DSM 6958</strain>
    </source>
</reference>
<dbReference type="AlphaFoldDB" id="A0A1E3PLT5"/>
<accession>A0A1E3PLT5</accession>
<evidence type="ECO:0000256" key="2">
    <source>
        <dbReference type="ARBA" id="ARBA00007581"/>
    </source>
</evidence>
<dbReference type="PANTHER" id="PTHR30096:SF0">
    <property type="entry name" value="4,5-DOPA DIOXYGENASE EXTRADIOL-LIKE PROTEIN"/>
    <property type="match status" value="1"/>
</dbReference>
<dbReference type="GO" id="GO:0008270">
    <property type="term" value="F:zinc ion binding"/>
    <property type="evidence" value="ECO:0007669"/>
    <property type="project" value="InterPro"/>
</dbReference>
<keyword evidence="8" id="KW-1185">Reference proteome</keyword>
<proteinExistence type="inferred from homology"/>
<feature type="domain" description="Extradiol ring-cleavage dioxygenase class III enzyme subunit B" evidence="6">
    <location>
        <begin position="9"/>
        <end position="248"/>
    </location>
</feature>
<dbReference type="EMBL" id="KV454409">
    <property type="protein sequence ID" value="ODQ65902.1"/>
    <property type="molecule type" value="Genomic_DNA"/>
</dbReference>
<dbReference type="InterPro" id="IPR004183">
    <property type="entry name" value="Xdiol_dOase_suB"/>
</dbReference>
<dbReference type="CDD" id="cd07363">
    <property type="entry name" value="45_DOPA_Dioxygenase"/>
    <property type="match status" value="1"/>
</dbReference>
<evidence type="ECO:0000256" key="4">
    <source>
        <dbReference type="ARBA" id="ARBA00022833"/>
    </source>
</evidence>
<dbReference type="GO" id="GO:0016702">
    <property type="term" value="F:oxidoreductase activity, acting on single donors with incorporation of molecular oxygen, incorporation of two atoms of oxygen"/>
    <property type="evidence" value="ECO:0007669"/>
    <property type="project" value="UniProtKB-ARBA"/>
</dbReference>
<comment type="similarity">
    <text evidence="2">Belongs to the DODA-type extradiol aromatic ring-opening dioxygenase family.</text>
</comment>
<dbReference type="STRING" id="857566.A0A1E3PLT5"/>
<evidence type="ECO:0000256" key="5">
    <source>
        <dbReference type="ARBA" id="ARBA00023002"/>
    </source>
</evidence>
<sequence length="266" mass="29574">MYEDDPMGDKGAFNHIRKIGSDLLANPPKALVILSAHWQAEGGFGLSPRTVRITHRNDENPLIYDFYGFPKHMYEEKFKSRGDTKISSRIYKILSQSGFQPKLDTKRGLDHGVFVPLKVAFKNSSNEMLPFPVIQISLLGSEDPESHFELGQALSSLRDEGMMIIGSGMSVHNLRDLGRYFNGSPAPYVKPFDDALKLTVETANPSDILESLIKVLERPDARKAHPTFEHILPIVAAAGAADKDNGKQLYSNQLSSLAWGIFKFGN</sequence>
<dbReference type="OrthoDB" id="7396853at2759"/>
<dbReference type="PANTHER" id="PTHR30096">
    <property type="entry name" value="4,5-DOPA DIOXYGENASE EXTRADIOL-LIKE PROTEIN"/>
    <property type="match status" value="1"/>
</dbReference>
<dbReference type="Pfam" id="PF02900">
    <property type="entry name" value="LigB"/>
    <property type="match status" value="1"/>
</dbReference>
<evidence type="ECO:0000256" key="3">
    <source>
        <dbReference type="ARBA" id="ARBA00022723"/>
    </source>
</evidence>
<dbReference type="GO" id="GO:0008198">
    <property type="term" value="F:ferrous iron binding"/>
    <property type="evidence" value="ECO:0007669"/>
    <property type="project" value="InterPro"/>
</dbReference>
<gene>
    <name evidence="7" type="ORF">NADFUDRAFT_24225</name>
</gene>
<keyword evidence="3" id="KW-0479">Metal-binding</keyword>
<evidence type="ECO:0000313" key="7">
    <source>
        <dbReference type="EMBL" id="ODQ65902.1"/>
    </source>
</evidence>
<dbReference type="SUPFAM" id="SSF53213">
    <property type="entry name" value="LigB-like"/>
    <property type="match status" value="1"/>
</dbReference>
<keyword evidence="5" id="KW-0560">Oxidoreductase</keyword>